<dbReference type="EMBL" id="AP027272">
    <property type="protein sequence ID" value="BDX06085.1"/>
    <property type="molecule type" value="Genomic_DNA"/>
</dbReference>
<dbReference type="InterPro" id="IPR021771">
    <property type="entry name" value="Triacylglycerol_lipase_N"/>
</dbReference>
<dbReference type="SUPFAM" id="SSF52151">
    <property type="entry name" value="FabD/lysophospholipase-like"/>
    <property type="match status" value="1"/>
</dbReference>
<dbReference type="InterPro" id="IPR016035">
    <property type="entry name" value="Acyl_Trfase/lysoPLipase"/>
</dbReference>
<gene>
    <name evidence="6" type="ORF">MACH26_16060</name>
</gene>
<dbReference type="Pfam" id="PF01734">
    <property type="entry name" value="Patatin"/>
    <property type="match status" value="1"/>
</dbReference>
<protein>
    <recommendedName>
        <fullName evidence="5">PNPLA domain-containing protein</fullName>
    </recommendedName>
</protein>
<feature type="domain" description="PNPLA" evidence="5">
    <location>
        <begin position="147"/>
        <end position="332"/>
    </location>
</feature>
<evidence type="ECO:0000256" key="4">
    <source>
        <dbReference type="PROSITE-ProRule" id="PRU01161"/>
    </source>
</evidence>
<dbReference type="GO" id="GO:0016042">
    <property type="term" value="P:lipid catabolic process"/>
    <property type="evidence" value="ECO:0007669"/>
    <property type="project" value="UniProtKB-UniRule"/>
</dbReference>
<dbReference type="PANTHER" id="PTHR14226">
    <property type="entry name" value="NEUROPATHY TARGET ESTERASE/SWISS CHEESE D.MELANOGASTER"/>
    <property type="match status" value="1"/>
</dbReference>
<dbReference type="RefSeq" id="WP_338292123.1">
    <property type="nucleotide sequence ID" value="NZ_AP027272.1"/>
</dbReference>
<proteinExistence type="predicted"/>
<dbReference type="Gene3D" id="3.40.1090.10">
    <property type="entry name" value="Cytosolic phospholipase A2 catalytic domain"/>
    <property type="match status" value="2"/>
</dbReference>
<sequence>MQRPLTLGKIEEAINNASSYQEYREACEAHDALAGADEWKAKDRDRGYDYRLIRKRVERLKFARLHGDPAGLMSILHEGIHGNLGNISNPELNNYCKIGTKNLIQEFLDEVCEALSMIYHADENDIDFYEKLSFFEETYYAYGKSCLMLSGGAGLGFFHCGVVKALVEEDLMPNIISGASAGSIITGLVGTRTDDELKDVLTAESIHERFRQWSVWQGFGKDGLLDSTNLENALIELFGDMTFEEAFKKTGRKITITVSPADLHQYSRLLNQKTAPNAIITMAVRASTAIPMVYSPVQLRAKNASGQIVPYIPNRKFCDGSIMADMPFQRLARLYGVNHSIVSQTNPIAVPFLSRNKKHVHDFASITKRHLFNLTKMNSIYAFDLVENAIDSRALKLGIHKIRSIVEQQYVGDINILPQRSMRNISKIFSNPTRGAIQDLIDSAERATWPQMDNIRRNTQISKAFRKYNKLLKKREQQLLSGQSGLRLVKAG</sequence>
<accession>A0AA48HWW8</accession>
<feature type="short sequence motif" description="GXSXG" evidence="4">
    <location>
        <begin position="178"/>
        <end position="182"/>
    </location>
</feature>
<evidence type="ECO:0000256" key="1">
    <source>
        <dbReference type="ARBA" id="ARBA00022801"/>
    </source>
</evidence>
<keyword evidence="2 4" id="KW-0442">Lipid degradation</keyword>
<evidence type="ECO:0000256" key="3">
    <source>
        <dbReference type="ARBA" id="ARBA00023098"/>
    </source>
</evidence>
<comment type="caution">
    <text evidence="4">Lacks conserved residue(s) required for the propagation of feature annotation.</text>
</comment>
<name>A0AA48HWW8_9ALTE</name>
<evidence type="ECO:0000313" key="6">
    <source>
        <dbReference type="EMBL" id="BDX06085.1"/>
    </source>
</evidence>
<dbReference type="PANTHER" id="PTHR14226:SF10">
    <property type="entry name" value="TRIACYLGLYCEROL LIPASE 4-RELATED"/>
    <property type="match status" value="1"/>
</dbReference>
<dbReference type="Proteomes" id="UP001333710">
    <property type="component" value="Chromosome"/>
</dbReference>
<dbReference type="AlphaFoldDB" id="A0AA48HWW8"/>
<keyword evidence="3 4" id="KW-0443">Lipid metabolism</keyword>
<evidence type="ECO:0000256" key="2">
    <source>
        <dbReference type="ARBA" id="ARBA00022963"/>
    </source>
</evidence>
<evidence type="ECO:0000259" key="5">
    <source>
        <dbReference type="PROSITE" id="PS51635"/>
    </source>
</evidence>
<dbReference type="Pfam" id="PF11815">
    <property type="entry name" value="DUF3336"/>
    <property type="match status" value="1"/>
</dbReference>
<keyword evidence="7" id="KW-1185">Reference proteome</keyword>
<reference evidence="6" key="1">
    <citation type="submission" date="2023-01" db="EMBL/GenBank/DDBJ databases">
        <title>Complete genome sequence of Planctobacterium marinum strain Dej080120_11.</title>
        <authorList>
            <person name="Ueki S."/>
            <person name="Maruyama F."/>
        </authorList>
    </citation>
    <scope>NUCLEOTIDE SEQUENCE</scope>
    <source>
        <strain evidence="6">Dej080120_11</strain>
    </source>
</reference>
<dbReference type="GO" id="GO:0004806">
    <property type="term" value="F:triacylglycerol lipase activity"/>
    <property type="evidence" value="ECO:0007669"/>
    <property type="project" value="InterPro"/>
</dbReference>
<dbReference type="CDD" id="cd07206">
    <property type="entry name" value="Pat_TGL3-4-5_SDP1"/>
    <property type="match status" value="1"/>
</dbReference>
<organism evidence="6 7">
    <name type="scientific">Planctobacterium marinum</name>
    <dbReference type="NCBI Taxonomy" id="1631968"/>
    <lineage>
        <taxon>Bacteria</taxon>
        <taxon>Pseudomonadati</taxon>
        <taxon>Pseudomonadota</taxon>
        <taxon>Gammaproteobacteria</taxon>
        <taxon>Alteromonadales</taxon>
        <taxon>Alteromonadaceae</taxon>
        <taxon>Planctobacterium</taxon>
    </lineage>
</organism>
<evidence type="ECO:0000313" key="7">
    <source>
        <dbReference type="Proteomes" id="UP001333710"/>
    </source>
</evidence>
<dbReference type="PROSITE" id="PS51635">
    <property type="entry name" value="PNPLA"/>
    <property type="match status" value="1"/>
</dbReference>
<dbReference type="InterPro" id="IPR002641">
    <property type="entry name" value="PNPLA_dom"/>
</dbReference>
<dbReference type="InterPro" id="IPR050301">
    <property type="entry name" value="NTE"/>
</dbReference>
<keyword evidence="1 4" id="KW-0378">Hydrolase</keyword>
<dbReference type="KEGG" id="pmaw:MACH26_16060"/>
<feature type="active site" description="Nucleophile" evidence="4">
    <location>
        <position position="180"/>
    </location>
</feature>
<feature type="active site" description="Proton acceptor" evidence="4">
    <location>
        <position position="319"/>
    </location>
</feature>